<dbReference type="Gene3D" id="3.40.630.30">
    <property type="match status" value="1"/>
</dbReference>
<dbReference type="SUPFAM" id="SSF55729">
    <property type="entry name" value="Acyl-CoA N-acyltransferases (Nat)"/>
    <property type="match status" value="1"/>
</dbReference>
<feature type="region of interest" description="Disordered" evidence="1">
    <location>
        <begin position="1"/>
        <end position="23"/>
    </location>
</feature>
<proteinExistence type="predicted"/>
<comment type="caution">
    <text evidence="2">The sequence shown here is derived from an EMBL/GenBank/DDBJ whole genome shotgun (WGS) entry which is preliminary data.</text>
</comment>
<dbReference type="RefSeq" id="WP_083509486.1">
    <property type="nucleotide sequence ID" value="NZ_LMTR01000031.1"/>
</dbReference>
<organism evidence="2 3">
    <name type="scientific">Hyphomicrobium sulfonivorans</name>
    <dbReference type="NCBI Taxonomy" id="121290"/>
    <lineage>
        <taxon>Bacteria</taxon>
        <taxon>Pseudomonadati</taxon>
        <taxon>Pseudomonadota</taxon>
        <taxon>Alphaproteobacteria</taxon>
        <taxon>Hyphomicrobiales</taxon>
        <taxon>Hyphomicrobiaceae</taxon>
        <taxon>Hyphomicrobium</taxon>
    </lineage>
</organism>
<dbReference type="InterPro" id="IPR016181">
    <property type="entry name" value="Acyl_CoA_acyltransferase"/>
</dbReference>
<keyword evidence="3" id="KW-1185">Reference proteome</keyword>
<gene>
    <name evidence="2" type="ORF">APY04_0973</name>
</gene>
<name>A0A120CX76_HYPSL</name>
<evidence type="ECO:0008006" key="4">
    <source>
        <dbReference type="Google" id="ProtNLM"/>
    </source>
</evidence>
<evidence type="ECO:0000313" key="2">
    <source>
        <dbReference type="EMBL" id="KWT70529.1"/>
    </source>
</evidence>
<accession>A0A120CX76</accession>
<reference evidence="2 3" key="1">
    <citation type="submission" date="2015-10" db="EMBL/GenBank/DDBJ databases">
        <title>Transcriptomic analysis of a linuron degrading triple-species bacterial consortium.</title>
        <authorList>
            <person name="Albers P."/>
        </authorList>
    </citation>
    <scope>NUCLEOTIDE SEQUENCE [LARGE SCALE GENOMIC DNA]</scope>
    <source>
        <strain evidence="2 3">WDL6</strain>
    </source>
</reference>
<dbReference type="Proteomes" id="UP000059074">
    <property type="component" value="Unassembled WGS sequence"/>
</dbReference>
<dbReference type="OrthoDB" id="9776898at2"/>
<dbReference type="Pfam" id="PF04339">
    <property type="entry name" value="FemAB_like"/>
    <property type="match status" value="1"/>
</dbReference>
<dbReference type="PANTHER" id="PTHR47017">
    <property type="entry name" value="ACYL-COA"/>
    <property type="match status" value="1"/>
</dbReference>
<dbReference type="InterPro" id="IPR007434">
    <property type="entry name" value="FemAB-like"/>
</dbReference>
<dbReference type="PATRIC" id="fig|121290.4.peg.3077"/>
<protein>
    <recommendedName>
        <fullName evidence="4">COGs COG3146</fullName>
    </recommendedName>
</protein>
<evidence type="ECO:0000256" key="1">
    <source>
        <dbReference type="SAM" id="MobiDB-lite"/>
    </source>
</evidence>
<evidence type="ECO:0000313" key="3">
    <source>
        <dbReference type="Proteomes" id="UP000059074"/>
    </source>
</evidence>
<dbReference type="PANTHER" id="PTHR47017:SF1">
    <property type="entry name" value="ACYL-COA"/>
    <property type="match status" value="1"/>
</dbReference>
<dbReference type="AlphaFoldDB" id="A0A120CX76"/>
<sequence length="430" mass="47432">MDNERHDNGIEQESLPEGAEAPAKSSVVANIVARIADVDAEAWDACANPDAATFNPLVSHRFLKALEESGCVGPQRTGWLPQHILIADDNGRDGSGDPDSDGDGGGNIVACAPCYVKLHSAGEYVFDHSWAAAYEQAGGSYYPKLQIAVPFTPVPGPRLLVRPGPDADRHRQTLAAAAAELARRMEASSVHVTFLPEDEWRTLGEMGLLQRTGQQFHWRNDGYHTFDDFLASLASRKRKALRKERSEALANGITVEHLTGADITEEHWDAFFRFYIDTGSRKWGTPYLNRRFFSLLGEAMAEHCLLVMAKRDGEYIAGALNLIGGDCLYGRYWGAIEHHPFLHFELCYYQAIDYAIAHGLKRVEAGAQGEHKLARGYMPVTTYSAHLIADPGLRRGIARYLKSEREAVAEDSALLAELGPYRKGNAPPDE</sequence>
<dbReference type="EMBL" id="LMTR01000031">
    <property type="protein sequence ID" value="KWT70529.1"/>
    <property type="molecule type" value="Genomic_DNA"/>
</dbReference>
<dbReference type="STRING" id="121290.APY04_0973"/>